<protein>
    <submittedName>
        <fullName evidence="3">Polysaccharide biosynthesis/export family protein</fullName>
    </submittedName>
</protein>
<dbReference type="RefSeq" id="WP_187072495.1">
    <property type="nucleotide sequence ID" value="NZ_JACRYL010000016.1"/>
</dbReference>
<keyword evidence="4" id="KW-1185">Reference proteome</keyword>
<reference evidence="3 4" key="1">
    <citation type="submission" date="2020-08" db="EMBL/GenBank/DDBJ databases">
        <authorList>
            <person name="Sun Q."/>
            <person name="Inoue M."/>
        </authorList>
    </citation>
    <scope>NUCLEOTIDE SEQUENCE [LARGE SCALE GENOMIC DNA]</scope>
    <source>
        <strain evidence="3 4">CCM 8938</strain>
    </source>
</reference>
<dbReference type="Pfam" id="PF02563">
    <property type="entry name" value="Poly_export"/>
    <property type="match status" value="1"/>
</dbReference>
<dbReference type="PROSITE" id="PS51257">
    <property type="entry name" value="PROKAR_LIPOPROTEIN"/>
    <property type="match status" value="1"/>
</dbReference>
<accession>A0ABR7KVH1</accession>
<name>A0ABR7KVH1_9SPHI</name>
<dbReference type="Gene3D" id="3.30.1950.10">
    <property type="entry name" value="wza like domain"/>
    <property type="match status" value="1"/>
</dbReference>
<keyword evidence="1" id="KW-0732">Signal</keyword>
<dbReference type="Proteomes" id="UP000652755">
    <property type="component" value="Unassembled WGS sequence"/>
</dbReference>
<feature type="domain" description="Polysaccharide export protein N-terminal" evidence="2">
    <location>
        <begin position="46"/>
        <end position="131"/>
    </location>
</feature>
<dbReference type="PANTHER" id="PTHR33619">
    <property type="entry name" value="POLYSACCHARIDE EXPORT PROTEIN GFCE-RELATED"/>
    <property type="match status" value="1"/>
</dbReference>
<comment type="caution">
    <text evidence="3">The sequence shown here is derived from an EMBL/GenBank/DDBJ whole genome shotgun (WGS) entry which is preliminary data.</text>
</comment>
<proteinExistence type="predicted"/>
<sequence>MNKNYFFLILLSGVMLSACGSYKKIPYYQDLSRSSITQEVVNNYTPFTIHTGDVIGINVSSRTPESSAVFNYSSKDNQSTVSGYTVDEKGDLQLPLIGTLKVEGLTTSQLQGKMSQLLLTFYKDPVVNVRVLNFKISIYGDVLKPDTYAIKDERLTITQALTLAGDLNITAVRNIVLIREENGKRNFIPIDLTKREIFNSPYYYLKNNDEIYVQPDKTKYSTVDTGYKTTTLVLSGLSIIAIVLSNLFR</sequence>
<evidence type="ECO:0000313" key="3">
    <source>
        <dbReference type="EMBL" id="MBC6112067.1"/>
    </source>
</evidence>
<dbReference type="InterPro" id="IPR049712">
    <property type="entry name" value="Poly_export"/>
</dbReference>
<dbReference type="InterPro" id="IPR003715">
    <property type="entry name" value="Poly_export_N"/>
</dbReference>
<organism evidence="3 4">
    <name type="scientific">Pedobacter fastidiosus</name>
    <dbReference type="NCBI Taxonomy" id="2765361"/>
    <lineage>
        <taxon>Bacteria</taxon>
        <taxon>Pseudomonadati</taxon>
        <taxon>Bacteroidota</taxon>
        <taxon>Sphingobacteriia</taxon>
        <taxon>Sphingobacteriales</taxon>
        <taxon>Sphingobacteriaceae</taxon>
        <taxon>Pedobacter</taxon>
    </lineage>
</organism>
<dbReference type="EMBL" id="JACRYL010000016">
    <property type="protein sequence ID" value="MBC6112067.1"/>
    <property type="molecule type" value="Genomic_DNA"/>
</dbReference>
<dbReference type="PANTHER" id="PTHR33619:SF3">
    <property type="entry name" value="POLYSACCHARIDE EXPORT PROTEIN GFCE-RELATED"/>
    <property type="match status" value="1"/>
</dbReference>
<evidence type="ECO:0000313" key="4">
    <source>
        <dbReference type="Proteomes" id="UP000652755"/>
    </source>
</evidence>
<evidence type="ECO:0000256" key="1">
    <source>
        <dbReference type="ARBA" id="ARBA00022729"/>
    </source>
</evidence>
<evidence type="ECO:0000259" key="2">
    <source>
        <dbReference type="Pfam" id="PF02563"/>
    </source>
</evidence>
<gene>
    <name evidence="3" type="ORF">H7U22_16715</name>
</gene>